<dbReference type="GO" id="GO:0005886">
    <property type="term" value="C:plasma membrane"/>
    <property type="evidence" value="ECO:0007669"/>
    <property type="project" value="TreeGrafter"/>
</dbReference>
<feature type="transmembrane region" description="Helical" evidence="8">
    <location>
        <begin position="152"/>
        <end position="173"/>
    </location>
</feature>
<comment type="subcellular location">
    <subcellularLocation>
        <location evidence="1">Membrane</location>
        <topology evidence="1">Multi-pass membrane protein</topology>
    </subcellularLocation>
</comment>
<keyword evidence="4 8" id="KW-0812">Transmembrane</keyword>
<dbReference type="Proteomes" id="UP000094714">
    <property type="component" value="Chromosome"/>
</dbReference>
<evidence type="ECO:0000256" key="8">
    <source>
        <dbReference type="SAM" id="Phobius"/>
    </source>
</evidence>
<feature type="transmembrane region" description="Helical" evidence="8">
    <location>
        <begin position="185"/>
        <end position="206"/>
    </location>
</feature>
<dbReference type="InterPro" id="IPR026030">
    <property type="entry name" value="Pur-cyt_permease_Fcy2/21/22"/>
</dbReference>
<evidence type="ECO:0000256" key="5">
    <source>
        <dbReference type="ARBA" id="ARBA00022989"/>
    </source>
</evidence>
<evidence type="ECO:0000313" key="10">
    <source>
        <dbReference type="Proteomes" id="UP000094714"/>
    </source>
</evidence>
<protein>
    <submittedName>
        <fullName evidence="9">Permease for cytosine/purines uracil thiamine allantoin</fullName>
    </submittedName>
</protein>
<accession>A0A1D7ZZB2</accession>
<name>A0A1D7ZZB2_LIMFE</name>
<feature type="transmembrane region" description="Helical" evidence="8">
    <location>
        <begin position="438"/>
        <end position="460"/>
    </location>
</feature>
<feature type="transmembrane region" description="Helical" evidence="8">
    <location>
        <begin position="302"/>
        <end position="321"/>
    </location>
</feature>
<dbReference type="CDD" id="cd11484">
    <property type="entry name" value="SLC-NCS1sbd_CobB-like"/>
    <property type="match status" value="1"/>
</dbReference>
<dbReference type="Gene3D" id="1.10.4160.10">
    <property type="entry name" value="Hydantoin permease"/>
    <property type="match status" value="1"/>
</dbReference>
<gene>
    <name evidence="9" type="ORF">LACFE_CDS1785</name>
</gene>
<dbReference type="InterPro" id="IPR030191">
    <property type="entry name" value="CodB"/>
</dbReference>
<evidence type="ECO:0000256" key="2">
    <source>
        <dbReference type="ARBA" id="ARBA00008974"/>
    </source>
</evidence>
<dbReference type="GO" id="GO:0015209">
    <property type="term" value="F:cytosine transmembrane transporter activity"/>
    <property type="evidence" value="ECO:0007669"/>
    <property type="project" value="InterPro"/>
</dbReference>
<feature type="transmembrane region" description="Helical" evidence="8">
    <location>
        <begin position="341"/>
        <end position="364"/>
    </location>
</feature>
<feature type="transmembrane region" description="Helical" evidence="8">
    <location>
        <begin position="110"/>
        <end position="132"/>
    </location>
</feature>
<evidence type="ECO:0000256" key="3">
    <source>
        <dbReference type="ARBA" id="ARBA00022448"/>
    </source>
</evidence>
<feature type="transmembrane region" description="Helical" evidence="8">
    <location>
        <begin position="370"/>
        <end position="391"/>
    </location>
</feature>
<keyword evidence="3 7" id="KW-0813">Transport</keyword>
<dbReference type="PANTHER" id="PTHR30569:SF0">
    <property type="entry name" value="CYTOSINE PERMEASE"/>
    <property type="match status" value="1"/>
</dbReference>
<sequence>MLATRAGIFLKEDKMETKQKEVMIERIPMEARHTNWWDMFATWVGANANNGTWFVGGVLAACGFAVAMNVLVISSALSYVFLSLVGYMGYKTGLSTMSLSRASFGERGSYLPSLVNITQFIGWTAVNTFIAAQSVGLILTQLLGWPSFGQPGGAKGLVVGIIVMSILHILSVSAGSRSIQMIERLGIILVLVFVIWESVAVFKTVSLTEIAHWQVPAKARMTTGAAIDYVAAFNLAWVTAGADFTRFTPSRANSVVSPFVGAMVGVLWFAFIGLISTISIAITSGAYNANNSDPSTIAAKLGLGVIALLVIVLTSMTANAVNLLGAGSALSNIFPKLNLKLALWIVVILATVVTLIPMFVGSFLDTFESFLDYVAMVLGPTIAIICTDFYWKAKRHYQVEEFGRVKGRYWYKGGVNPAAIITFVVGVVIFLACQKQTFFVNTVGITFIDMVVSSLLYMVLSKLQRS</sequence>
<reference evidence="9 10" key="1">
    <citation type="submission" date="2016-09" db="EMBL/GenBank/DDBJ databases">
        <title>Genome Sequence of the Lactobacillus fermentum strain NCC2970 (CNCM I-5068).</title>
        <authorList>
            <person name="Barretto C."/>
            <person name="Ngom-Bru C."/>
            <person name="Genevaz A."/>
            <person name="Fournier C."/>
            <person name="Moine D."/>
            <person name="Kassam M."/>
            <person name="Iltis A."/>
            <person name="Sagory-Zalkind P."/>
            <person name="Faucherand G."/>
            <person name="Descombes P."/>
            <person name="Duboux S."/>
        </authorList>
    </citation>
    <scope>NUCLEOTIDE SEQUENCE [LARGE SCALE GENOMIC DNA]</scope>
    <source>
        <strain evidence="9 10">NCC2970</strain>
    </source>
</reference>
<keyword evidence="6 7" id="KW-0472">Membrane</keyword>
<feature type="transmembrane region" description="Helical" evidence="8">
    <location>
        <begin position="57"/>
        <end position="90"/>
    </location>
</feature>
<feature type="transmembrane region" description="Helical" evidence="8">
    <location>
        <begin position="259"/>
        <end position="282"/>
    </location>
</feature>
<evidence type="ECO:0000256" key="7">
    <source>
        <dbReference type="PIRNR" id="PIRNR002744"/>
    </source>
</evidence>
<dbReference type="InterPro" id="IPR001248">
    <property type="entry name" value="Pur-cyt_permease"/>
</dbReference>
<dbReference type="Pfam" id="PF02133">
    <property type="entry name" value="Transp_cyt_pur"/>
    <property type="match status" value="1"/>
</dbReference>
<dbReference type="AlphaFoldDB" id="A0A1D7ZZB2"/>
<proteinExistence type="inferred from homology"/>
<dbReference type="PIRSF" id="PIRSF002744">
    <property type="entry name" value="Pur-cyt_permease"/>
    <property type="match status" value="1"/>
</dbReference>
<dbReference type="PATRIC" id="fig|1613.112.peg.1870"/>
<organism evidence="9 10">
    <name type="scientific">Limosilactobacillus fermentum</name>
    <name type="common">Lactobacillus fermentum</name>
    <dbReference type="NCBI Taxonomy" id="1613"/>
    <lineage>
        <taxon>Bacteria</taxon>
        <taxon>Bacillati</taxon>
        <taxon>Bacillota</taxon>
        <taxon>Bacilli</taxon>
        <taxon>Lactobacillales</taxon>
        <taxon>Lactobacillaceae</taxon>
        <taxon>Limosilactobacillus</taxon>
    </lineage>
</organism>
<dbReference type="EMBL" id="CP017151">
    <property type="protein sequence ID" value="AOR75228.1"/>
    <property type="molecule type" value="Genomic_DNA"/>
</dbReference>
<evidence type="ECO:0000256" key="4">
    <source>
        <dbReference type="ARBA" id="ARBA00022692"/>
    </source>
</evidence>
<comment type="similarity">
    <text evidence="2 7">Belongs to the purine-cytosine permease (2.A.39) family.</text>
</comment>
<evidence type="ECO:0000313" key="9">
    <source>
        <dbReference type="EMBL" id="AOR75228.1"/>
    </source>
</evidence>
<dbReference type="PANTHER" id="PTHR30569">
    <property type="entry name" value="CYTOSINE TRANSPORTER CODB"/>
    <property type="match status" value="1"/>
</dbReference>
<feature type="transmembrane region" description="Helical" evidence="8">
    <location>
        <begin position="226"/>
        <end position="247"/>
    </location>
</feature>
<evidence type="ECO:0000256" key="6">
    <source>
        <dbReference type="ARBA" id="ARBA00023136"/>
    </source>
</evidence>
<evidence type="ECO:0000256" key="1">
    <source>
        <dbReference type="ARBA" id="ARBA00004141"/>
    </source>
</evidence>
<feature type="transmembrane region" description="Helical" evidence="8">
    <location>
        <begin position="411"/>
        <end position="432"/>
    </location>
</feature>
<keyword evidence="5 8" id="KW-1133">Transmembrane helix</keyword>